<proteinExistence type="predicted"/>
<dbReference type="Gene3D" id="3.20.20.450">
    <property type="entry name" value="EAL domain"/>
    <property type="match status" value="1"/>
</dbReference>
<dbReference type="SUPFAM" id="SSF141868">
    <property type="entry name" value="EAL domain-like"/>
    <property type="match status" value="1"/>
</dbReference>
<evidence type="ECO:0000313" key="4">
    <source>
        <dbReference type="Proteomes" id="UP001305521"/>
    </source>
</evidence>
<evidence type="ECO:0000256" key="1">
    <source>
        <dbReference type="SAM" id="MobiDB-lite"/>
    </source>
</evidence>
<dbReference type="PANTHER" id="PTHR33121">
    <property type="entry name" value="CYCLIC DI-GMP PHOSPHODIESTERASE PDEF"/>
    <property type="match status" value="1"/>
</dbReference>
<name>A0ABZ0PGL2_9PROT</name>
<protein>
    <submittedName>
        <fullName evidence="3">EAL domain-containing protein</fullName>
    </submittedName>
</protein>
<gene>
    <name evidence="3" type="ORF">R9Z33_22085</name>
</gene>
<dbReference type="Proteomes" id="UP001305521">
    <property type="component" value="Chromosome"/>
</dbReference>
<dbReference type="InterPro" id="IPR001633">
    <property type="entry name" value="EAL_dom"/>
</dbReference>
<dbReference type="CDD" id="cd01948">
    <property type="entry name" value="EAL"/>
    <property type="match status" value="1"/>
</dbReference>
<dbReference type="Pfam" id="PF00563">
    <property type="entry name" value="EAL"/>
    <property type="match status" value="1"/>
</dbReference>
<evidence type="ECO:0000313" key="3">
    <source>
        <dbReference type="EMBL" id="WPB84770.1"/>
    </source>
</evidence>
<reference evidence="3 4" key="1">
    <citation type="submission" date="2023-11" db="EMBL/GenBank/DDBJ databases">
        <title>Arctic aerobic anoxygenic photoheterotroph Sediminicoccus rosea KRV36 adapts its photosynthesis to long days of polar summer.</title>
        <authorList>
            <person name="Tomasch J."/>
            <person name="Kopejtka K."/>
            <person name="Bily T."/>
            <person name="Gardiner A.T."/>
            <person name="Gardian Z."/>
            <person name="Shivaramu S."/>
            <person name="Koblizek M."/>
            <person name="Engelhardt F."/>
            <person name="Kaftan D."/>
        </authorList>
    </citation>
    <scope>NUCLEOTIDE SEQUENCE [LARGE SCALE GENOMIC DNA]</scope>
    <source>
        <strain evidence="3 4">R-30</strain>
    </source>
</reference>
<feature type="region of interest" description="Disordered" evidence="1">
    <location>
        <begin position="511"/>
        <end position="533"/>
    </location>
</feature>
<organism evidence="3 4">
    <name type="scientific">Sediminicoccus rosea</name>
    <dbReference type="NCBI Taxonomy" id="1225128"/>
    <lineage>
        <taxon>Bacteria</taxon>
        <taxon>Pseudomonadati</taxon>
        <taxon>Pseudomonadota</taxon>
        <taxon>Alphaproteobacteria</taxon>
        <taxon>Acetobacterales</taxon>
        <taxon>Roseomonadaceae</taxon>
        <taxon>Sediminicoccus</taxon>
    </lineage>
</organism>
<dbReference type="SUPFAM" id="SSF55785">
    <property type="entry name" value="PYP-like sensor domain (PAS domain)"/>
    <property type="match status" value="1"/>
</dbReference>
<evidence type="ECO:0000259" key="2">
    <source>
        <dbReference type="PROSITE" id="PS50883"/>
    </source>
</evidence>
<dbReference type="PROSITE" id="PS50883">
    <property type="entry name" value="EAL"/>
    <property type="match status" value="1"/>
</dbReference>
<sequence length="533" mass="55900">MSTAARRPLGDRERFVAFAFAGADMLVETNLEGQIAFTAGAFRVRFGAAPESFMGQDLAALIAAPDRSSFAAALALMPERGRLSPTVIRLANAEQTPFVVSGLHLALPGEPPRLCLSMGPVPIPLDPAADATPTAVALLREAETRLRRPGQGAGGLGLIEVSGPMTAEMRAALTGQAGNMAAELAPGRYGLLSAAGASAAEIAAVTERLEILLRQQGQGGSVSGGMLQLDGGALSPVQAVRALRHGLATFTRAGAAGLLEEGFSNGLSGFVEQITARAGTIRRAIAQRRFHLDYQPIMSLGERALHHYEALLRPERGLLGADAGPQDFVTLAETVGLTEELDLAVTEVALQAASALTGAQRIAVNISGLSLQSTAFRKSLDALIAAHPSAGQRLMVELTESAEIEEEAAAAATLESLRARGIPVCLDDFGAGAAAFRYLKAFRVDYVKVDGSFVEAAMRSERDRSFVASMVDLSVAVGARVVAERIETEEMALMMRGLGVHLGQGWHFGRPGPLPKPQTVAVARRSGKQESWG</sequence>
<dbReference type="PANTHER" id="PTHR33121:SF79">
    <property type="entry name" value="CYCLIC DI-GMP PHOSPHODIESTERASE PDED-RELATED"/>
    <property type="match status" value="1"/>
</dbReference>
<dbReference type="InterPro" id="IPR035965">
    <property type="entry name" value="PAS-like_dom_sf"/>
</dbReference>
<accession>A0ABZ0PGL2</accession>
<dbReference type="InterPro" id="IPR035919">
    <property type="entry name" value="EAL_sf"/>
</dbReference>
<dbReference type="InterPro" id="IPR050706">
    <property type="entry name" value="Cyclic-di-GMP_PDE-like"/>
</dbReference>
<dbReference type="SMART" id="SM00052">
    <property type="entry name" value="EAL"/>
    <property type="match status" value="1"/>
</dbReference>
<dbReference type="EMBL" id="CP137852">
    <property type="protein sequence ID" value="WPB84770.1"/>
    <property type="molecule type" value="Genomic_DNA"/>
</dbReference>
<feature type="domain" description="EAL" evidence="2">
    <location>
        <begin position="274"/>
        <end position="525"/>
    </location>
</feature>
<keyword evidence="4" id="KW-1185">Reference proteome</keyword>
<dbReference type="RefSeq" id="WP_318648734.1">
    <property type="nucleotide sequence ID" value="NZ_CP137852.1"/>
</dbReference>